<proteinExistence type="predicted"/>
<reference evidence="1" key="1">
    <citation type="submission" date="2023-03" db="EMBL/GenBank/DDBJ databases">
        <authorList>
            <person name="Steffen K."/>
            <person name="Cardenas P."/>
        </authorList>
    </citation>
    <scope>NUCLEOTIDE SEQUENCE</scope>
</reference>
<evidence type="ECO:0000313" key="1">
    <source>
        <dbReference type="EMBL" id="CAI8023557.1"/>
    </source>
</evidence>
<comment type="caution">
    <text evidence="1">The sequence shown here is derived from an EMBL/GenBank/DDBJ whole genome shotgun (WGS) entry which is preliminary data.</text>
</comment>
<dbReference type="EMBL" id="CASHTH010002013">
    <property type="protein sequence ID" value="CAI8023557.1"/>
    <property type="molecule type" value="Genomic_DNA"/>
</dbReference>
<organism evidence="1 2">
    <name type="scientific">Geodia barretti</name>
    <name type="common">Barrett's horny sponge</name>
    <dbReference type="NCBI Taxonomy" id="519541"/>
    <lineage>
        <taxon>Eukaryota</taxon>
        <taxon>Metazoa</taxon>
        <taxon>Porifera</taxon>
        <taxon>Demospongiae</taxon>
        <taxon>Heteroscleromorpha</taxon>
        <taxon>Tetractinellida</taxon>
        <taxon>Astrophorina</taxon>
        <taxon>Geodiidae</taxon>
        <taxon>Geodia</taxon>
    </lineage>
</organism>
<keyword evidence="2" id="KW-1185">Reference proteome</keyword>
<gene>
    <name evidence="1" type="ORF">GBAR_LOCUS13754</name>
</gene>
<protein>
    <submittedName>
        <fullName evidence="1">Uncharacterized protein</fullName>
    </submittedName>
</protein>
<dbReference type="Proteomes" id="UP001174909">
    <property type="component" value="Unassembled WGS sequence"/>
</dbReference>
<feature type="non-terminal residue" evidence="1">
    <location>
        <position position="1"/>
    </location>
</feature>
<name>A0AA35S6S7_GEOBA</name>
<dbReference type="AlphaFoldDB" id="A0AA35S6S7"/>
<accession>A0AA35S6S7</accession>
<evidence type="ECO:0000313" key="2">
    <source>
        <dbReference type="Proteomes" id="UP001174909"/>
    </source>
</evidence>
<sequence>MGSHPLTLTGLQCMMLECLLANLRYRKHRATAQPGAYFGEGVNKPVHLISIQCSGSEIELVTECESEEEGSTDQLMDGGQDCVGV</sequence>